<proteinExistence type="predicted"/>
<dbReference type="EMBL" id="BKCJ010312214">
    <property type="protein sequence ID" value="GEZ70282.1"/>
    <property type="molecule type" value="Genomic_DNA"/>
</dbReference>
<protein>
    <recommendedName>
        <fullName evidence="2">Reverse transcriptase domain-containing protein</fullName>
    </recommendedName>
</protein>
<feature type="non-terminal residue" evidence="1">
    <location>
        <position position="245"/>
    </location>
</feature>
<evidence type="ECO:0000313" key="1">
    <source>
        <dbReference type="EMBL" id="GEZ70282.1"/>
    </source>
</evidence>
<accession>A0A699IKJ1</accession>
<reference evidence="1" key="1">
    <citation type="journal article" date="2019" name="Sci. Rep.">
        <title>Draft genome of Tanacetum cinerariifolium, the natural source of mosquito coil.</title>
        <authorList>
            <person name="Yamashiro T."/>
            <person name="Shiraishi A."/>
            <person name="Satake H."/>
            <person name="Nakayama K."/>
        </authorList>
    </citation>
    <scope>NUCLEOTIDE SEQUENCE</scope>
</reference>
<comment type="caution">
    <text evidence="1">The sequence shown here is derived from an EMBL/GenBank/DDBJ whole genome shotgun (WGS) entry which is preliminary data.</text>
</comment>
<organism evidence="1">
    <name type="scientific">Tanacetum cinerariifolium</name>
    <name type="common">Dalmatian daisy</name>
    <name type="synonym">Chrysanthemum cinerariifolium</name>
    <dbReference type="NCBI Taxonomy" id="118510"/>
    <lineage>
        <taxon>Eukaryota</taxon>
        <taxon>Viridiplantae</taxon>
        <taxon>Streptophyta</taxon>
        <taxon>Embryophyta</taxon>
        <taxon>Tracheophyta</taxon>
        <taxon>Spermatophyta</taxon>
        <taxon>Magnoliopsida</taxon>
        <taxon>eudicotyledons</taxon>
        <taxon>Gunneridae</taxon>
        <taxon>Pentapetalae</taxon>
        <taxon>asterids</taxon>
        <taxon>campanulids</taxon>
        <taxon>Asterales</taxon>
        <taxon>Asteraceae</taxon>
        <taxon>Asteroideae</taxon>
        <taxon>Anthemideae</taxon>
        <taxon>Anthemidinae</taxon>
        <taxon>Tanacetum</taxon>
    </lineage>
</organism>
<name>A0A699IKJ1_TANCI</name>
<dbReference type="AlphaFoldDB" id="A0A699IKJ1"/>
<gene>
    <name evidence="1" type="ORF">Tci_542255</name>
</gene>
<sequence>MLLPNFKSKGSNLTIPSKNREATDNWQLQLLSLKDTSLVLLPEKDENEAVTISKGLKNKKKAFRFMNYIADTKEFSECVEVKVLNEYLEALKDELKLLQQKAKIKWLSKGDQNTSYVHGILKSKKHKGIIKSICDENDTRYNGDKVAEAFVDDFKKFLDDEIKEVIFKIDSNEASDPDGYTSRFLKKAWNSIGKESAFIPGRHIEDNILIAHKLLKGYKRKNGARRYALKIDIQKAYDTVNWDFL</sequence>
<evidence type="ECO:0008006" key="2">
    <source>
        <dbReference type="Google" id="ProtNLM"/>
    </source>
</evidence>